<evidence type="ECO:0000259" key="7">
    <source>
        <dbReference type="Pfam" id="PF00294"/>
    </source>
</evidence>
<keyword evidence="9" id="KW-1185">Reference proteome</keyword>
<dbReference type="AlphaFoldDB" id="U2QXC1"/>
<evidence type="ECO:0000313" key="8">
    <source>
        <dbReference type="EMBL" id="ERK60869.1"/>
    </source>
</evidence>
<evidence type="ECO:0000313" key="9">
    <source>
        <dbReference type="Proteomes" id="UP000017052"/>
    </source>
</evidence>
<dbReference type="EC" id="2.7.1.-" evidence="8"/>
<dbReference type="Pfam" id="PF00294">
    <property type="entry name" value="PfkB"/>
    <property type="match status" value="1"/>
</dbReference>
<evidence type="ECO:0000256" key="3">
    <source>
        <dbReference type="ARBA" id="ARBA00022741"/>
    </source>
</evidence>
<dbReference type="Proteomes" id="UP000017052">
    <property type="component" value="Unassembled WGS sequence"/>
</dbReference>
<evidence type="ECO:0000256" key="4">
    <source>
        <dbReference type="ARBA" id="ARBA00022777"/>
    </source>
</evidence>
<name>U2QXC1_9ACTN</name>
<dbReference type="OrthoDB" id="9801219at2"/>
<dbReference type="PANTHER" id="PTHR46566">
    <property type="entry name" value="1-PHOSPHOFRUCTOKINASE-RELATED"/>
    <property type="match status" value="1"/>
</dbReference>
<evidence type="ECO:0000256" key="2">
    <source>
        <dbReference type="ARBA" id="ARBA00022679"/>
    </source>
</evidence>
<dbReference type="SUPFAM" id="SSF53613">
    <property type="entry name" value="Ribokinase-like"/>
    <property type="match status" value="1"/>
</dbReference>
<proteinExistence type="inferred from homology"/>
<keyword evidence="5" id="KW-0067">ATP-binding</keyword>
<evidence type="ECO:0000256" key="1">
    <source>
        <dbReference type="ARBA" id="ARBA00010688"/>
    </source>
</evidence>
<dbReference type="RefSeq" id="WP_021796687.1">
    <property type="nucleotide sequence ID" value="NZ_ACVN02000071.1"/>
</dbReference>
<feature type="domain" description="Carbohydrate kinase PfkB" evidence="7">
    <location>
        <begin position="14"/>
        <end position="295"/>
    </location>
</feature>
<dbReference type="InterPro" id="IPR011611">
    <property type="entry name" value="PfkB_dom"/>
</dbReference>
<evidence type="ECO:0000256" key="6">
    <source>
        <dbReference type="PIRNR" id="PIRNR000535"/>
    </source>
</evidence>
<comment type="caution">
    <text evidence="8">The sequence shown here is derived from an EMBL/GenBank/DDBJ whole genome shotgun (WGS) entry which is preliminary data.</text>
</comment>
<dbReference type="InterPro" id="IPR017583">
    <property type="entry name" value="Tagatose/fructose_Pkinase"/>
</dbReference>
<keyword evidence="2 6" id="KW-0808">Transferase</keyword>
<dbReference type="GO" id="GO:0016773">
    <property type="term" value="F:phosphotransferase activity, alcohol group as acceptor"/>
    <property type="evidence" value="ECO:0007669"/>
    <property type="project" value="InterPro"/>
</dbReference>
<comment type="similarity">
    <text evidence="1">Belongs to the carbohydrate kinase PfkB family.</text>
</comment>
<accession>U2QXC1</accession>
<keyword evidence="4 8" id="KW-0418">Kinase</keyword>
<protein>
    <submittedName>
        <fullName evidence="8">Hexose kinase, 1-phosphofructokinase family</fullName>
        <ecNumber evidence="8">2.7.1.-</ecNumber>
    </submittedName>
</protein>
<dbReference type="PANTHER" id="PTHR46566:SF2">
    <property type="entry name" value="ATP-DEPENDENT 6-PHOSPHOFRUCTOKINASE ISOZYME 2"/>
    <property type="match status" value="1"/>
</dbReference>
<dbReference type="GO" id="GO:0016301">
    <property type="term" value="F:kinase activity"/>
    <property type="evidence" value="ECO:0007669"/>
    <property type="project" value="UniProtKB-KW"/>
</dbReference>
<dbReference type="Gene3D" id="3.40.1190.20">
    <property type="match status" value="1"/>
</dbReference>
<organism evidence="8 9">
    <name type="scientific">Propionibacterium acidifaciens F0233</name>
    <dbReference type="NCBI Taxonomy" id="553198"/>
    <lineage>
        <taxon>Bacteria</taxon>
        <taxon>Bacillati</taxon>
        <taxon>Actinomycetota</taxon>
        <taxon>Actinomycetes</taxon>
        <taxon>Propionibacteriales</taxon>
        <taxon>Propionibacteriaceae</taxon>
        <taxon>Propionibacterium</taxon>
    </lineage>
</organism>
<dbReference type="GeneID" id="95359489"/>
<dbReference type="EMBL" id="ACVN02000071">
    <property type="protein sequence ID" value="ERK60869.1"/>
    <property type="molecule type" value="Genomic_DNA"/>
</dbReference>
<evidence type="ECO:0000256" key="5">
    <source>
        <dbReference type="ARBA" id="ARBA00022840"/>
    </source>
</evidence>
<gene>
    <name evidence="8" type="ORF">HMPREF0682_1838</name>
</gene>
<dbReference type="GO" id="GO:0005975">
    <property type="term" value="P:carbohydrate metabolic process"/>
    <property type="evidence" value="ECO:0007669"/>
    <property type="project" value="InterPro"/>
</dbReference>
<sequence length="315" mass="32542">MARFVTATLNSAIDRIIRIERWTPGIDMRGPAVVECLGGKGMDSAVALTCMGQEATGVVNVAGPAGDRVIALGQGYGIDVRPVRVGGSTRESHVVVETATGEMSHITCGTLETTATGFEEFARTLRRALDGAAFFIASGSLPRGLGPEAYEQLVDLAGEAGVPALVDCSGQVLVERATATDAVVKCNDDEYAEAFGLASASGHGIEAVVTDLRERLSRSGCSAFIVTCGAEGLLIATKDQIVRAVAPRQLAVNAAGAGDSASSAVAWRRALGDDWTGTARWTAAVSAAAVLTLRTGELDLEVAEQLLPRVSVAVL</sequence>
<reference evidence="8" key="1">
    <citation type="submission" date="2013-08" db="EMBL/GenBank/DDBJ databases">
        <authorList>
            <person name="Durkin A.S."/>
            <person name="Haft D.R."/>
            <person name="McCorrison J."/>
            <person name="Torralba M."/>
            <person name="Gillis M."/>
            <person name="Haft D.H."/>
            <person name="Methe B."/>
            <person name="Sutton G."/>
            <person name="Nelson K.E."/>
        </authorList>
    </citation>
    <scope>NUCLEOTIDE SEQUENCE [LARGE SCALE GENOMIC DNA]</scope>
    <source>
        <strain evidence="8">F0233</strain>
    </source>
</reference>
<dbReference type="InterPro" id="IPR029056">
    <property type="entry name" value="Ribokinase-like"/>
</dbReference>
<dbReference type="GO" id="GO:0005524">
    <property type="term" value="F:ATP binding"/>
    <property type="evidence" value="ECO:0007669"/>
    <property type="project" value="UniProtKB-KW"/>
</dbReference>
<keyword evidence="3" id="KW-0547">Nucleotide-binding</keyword>
<dbReference type="PIRSF" id="PIRSF000535">
    <property type="entry name" value="1PFK/6PFK/LacC"/>
    <property type="match status" value="1"/>
</dbReference>